<evidence type="ECO:0000313" key="3">
    <source>
        <dbReference type="Proteomes" id="UP000006919"/>
    </source>
</evidence>
<proteinExistence type="predicted"/>
<dbReference type="InterPro" id="IPR007351">
    <property type="entry name" value="YjbR"/>
</dbReference>
<dbReference type="Gene3D" id="3.90.1150.30">
    <property type="match status" value="1"/>
</dbReference>
<evidence type="ECO:0008006" key="4">
    <source>
        <dbReference type="Google" id="ProtNLM"/>
    </source>
</evidence>
<sequence length="139" mass="16140">MISRRETVIAHIKSEYSVSPEYLFEGDFDTAVFRHNDTKKWFGIIMKVKCSTLGIEGEGTVDVMNVKCDPLLVDILVQRESFLRAYHMNKRLWVSILIDSEIEEGEIFGLIEQSFQLTDKKKGKKNDGDNLQKTRRKRP</sequence>
<dbReference type="SUPFAM" id="SSF142906">
    <property type="entry name" value="YjbR-like"/>
    <property type="match status" value="1"/>
</dbReference>
<dbReference type="OrthoDB" id="9789813at2"/>
<accession>E6UI08</accession>
<reference evidence="2 3" key="1">
    <citation type="journal article" date="2011" name="J. Bacteriol.">
        <title>Complete genome of the cellulolytic ruminal bacterium Ruminococcus albus 7.</title>
        <authorList>
            <person name="Suen G."/>
            <person name="Stevenson D.M."/>
            <person name="Bruce D.C."/>
            <person name="Chertkov O."/>
            <person name="Copeland A."/>
            <person name="Cheng J.F."/>
            <person name="Detter C."/>
            <person name="Detter J.C."/>
            <person name="Goodwin L.A."/>
            <person name="Han C.S."/>
            <person name="Hauser L.J."/>
            <person name="Ivanova N.N."/>
            <person name="Kyrpides N.C."/>
            <person name="Land M.L."/>
            <person name="Lapidus A."/>
            <person name="Lucas S."/>
            <person name="Ovchinnikova G."/>
            <person name="Pitluck S."/>
            <person name="Tapia R."/>
            <person name="Woyke T."/>
            <person name="Boyum J."/>
            <person name="Mead D."/>
            <person name="Weimer P.J."/>
        </authorList>
    </citation>
    <scope>NUCLEOTIDE SEQUENCE [LARGE SCALE GENOMIC DNA]</scope>
    <source>
        <strain evidence="3">ATCC 27210 / DSM 20455 / JCM 14654 / NCDO 2250 / 7</strain>
    </source>
</reference>
<protein>
    <recommendedName>
        <fullName evidence="4">MmcQ protein</fullName>
    </recommendedName>
</protein>
<evidence type="ECO:0000256" key="1">
    <source>
        <dbReference type="SAM" id="MobiDB-lite"/>
    </source>
</evidence>
<dbReference type="eggNOG" id="COG2315">
    <property type="taxonomic scope" value="Bacteria"/>
</dbReference>
<dbReference type="EMBL" id="CP002403">
    <property type="protein sequence ID" value="ADU23295.1"/>
    <property type="molecule type" value="Genomic_DNA"/>
</dbReference>
<name>E6UI08_RUMA7</name>
<organism evidence="2 3">
    <name type="scientific">Ruminococcus albus (strain ATCC 27210 / DSM 20455 / JCM 14654 / NCDO 2250 / 7)</name>
    <dbReference type="NCBI Taxonomy" id="697329"/>
    <lineage>
        <taxon>Bacteria</taxon>
        <taxon>Bacillati</taxon>
        <taxon>Bacillota</taxon>
        <taxon>Clostridia</taxon>
        <taxon>Eubacteriales</taxon>
        <taxon>Oscillospiraceae</taxon>
        <taxon>Ruminococcus</taxon>
    </lineage>
</organism>
<dbReference type="PANTHER" id="PTHR35145:SF1">
    <property type="entry name" value="CYTOPLASMIC PROTEIN"/>
    <property type="match status" value="1"/>
</dbReference>
<dbReference type="RefSeq" id="WP_013499410.1">
    <property type="nucleotide sequence ID" value="NC_014833.1"/>
</dbReference>
<dbReference type="Pfam" id="PF04237">
    <property type="entry name" value="YjbR"/>
    <property type="match status" value="1"/>
</dbReference>
<dbReference type="Proteomes" id="UP000006919">
    <property type="component" value="Chromosome"/>
</dbReference>
<feature type="region of interest" description="Disordered" evidence="1">
    <location>
        <begin position="119"/>
        <end position="139"/>
    </location>
</feature>
<gene>
    <name evidence="2" type="ordered locus">Rumal_2826</name>
</gene>
<dbReference type="HOGENOM" id="CLU_105851_5_0_9"/>
<dbReference type="STRING" id="697329.Rumal_2826"/>
<dbReference type="AlphaFoldDB" id="E6UI08"/>
<evidence type="ECO:0000313" key="2">
    <source>
        <dbReference type="EMBL" id="ADU23295.1"/>
    </source>
</evidence>
<dbReference type="PANTHER" id="PTHR35145">
    <property type="entry name" value="CYTOPLASMIC PROTEIN-RELATED"/>
    <property type="match status" value="1"/>
</dbReference>
<dbReference type="InterPro" id="IPR058532">
    <property type="entry name" value="YjbR/MT2646/Rv2570-like"/>
</dbReference>
<dbReference type="KEGG" id="ral:Rumal_2826"/>
<dbReference type="InterPro" id="IPR038056">
    <property type="entry name" value="YjbR-like_sf"/>
</dbReference>